<dbReference type="Pfam" id="PF01384">
    <property type="entry name" value="PHO4"/>
    <property type="match status" value="1"/>
</dbReference>
<evidence type="ECO:0000256" key="4">
    <source>
        <dbReference type="ARBA" id="ARBA00022989"/>
    </source>
</evidence>
<feature type="transmembrane region" description="Helical" evidence="6">
    <location>
        <begin position="145"/>
        <end position="168"/>
    </location>
</feature>
<feature type="transmembrane region" description="Helical" evidence="6">
    <location>
        <begin position="363"/>
        <end position="382"/>
    </location>
</feature>
<dbReference type="GO" id="GO:0005315">
    <property type="term" value="F:phosphate transmembrane transporter activity"/>
    <property type="evidence" value="ECO:0007669"/>
    <property type="project" value="InterPro"/>
</dbReference>
<comment type="subcellular location">
    <subcellularLocation>
        <location evidence="1 6">Membrane</location>
        <topology evidence="1 6">Multi-pass membrane protein</topology>
    </subcellularLocation>
</comment>
<dbReference type="PANTHER" id="PTHR11101:SF80">
    <property type="entry name" value="PHOSPHATE TRANSPORTER"/>
    <property type="match status" value="1"/>
</dbReference>
<evidence type="ECO:0000256" key="6">
    <source>
        <dbReference type="RuleBase" id="RU363058"/>
    </source>
</evidence>
<feature type="transmembrane region" description="Helical" evidence="6">
    <location>
        <begin position="210"/>
        <end position="232"/>
    </location>
</feature>
<dbReference type="Proteomes" id="UP000885771">
    <property type="component" value="Unassembled WGS sequence"/>
</dbReference>
<accession>A0A7V5VFA3</accession>
<keyword evidence="6" id="KW-0592">Phosphate transport</keyword>
<evidence type="ECO:0000256" key="2">
    <source>
        <dbReference type="ARBA" id="ARBA00022448"/>
    </source>
</evidence>
<evidence type="ECO:0000256" key="5">
    <source>
        <dbReference type="ARBA" id="ARBA00023136"/>
    </source>
</evidence>
<comment type="similarity">
    <text evidence="6">Belongs to the inorganic phosphate transporter (PiT) (TC 2.A.20) family.</text>
</comment>
<keyword evidence="4 6" id="KW-1133">Transmembrane helix</keyword>
<feature type="transmembrane region" description="Helical" evidence="6">
    <location>
        <begin position="180"/>
        <end position="198"/>
    </location>
</feature>
<dbReference type="AlphaFoldDB" id="A0A7V5VFA3"/>
<evidence type="ECO:0000256" key="1">
    <source>
        <dbReference type="ARBA" id="ARBA00004141"/>
    </source>
</evidence>
<sequence>MDYSTILLIFALLSGFYMAWSIGANDVANAMGTSVGSGALTVKRAVIIAAVLEFAGAFFAGSHVSQTIRKGIINPNLFAGHEMDLVFGMIGALLAAAIWLQIASYNGWPVSTTHSIVGAVLGFGVAYGGINAADWAKVGSIVASWVVSPLLSGSIAFALFSLLRNLIYKNPNPIRAAKKVTPFIVFVVFLVLTLAMVFKGLKNLHLDLDFGGAFLVGIIIGLLAAGISILLLRRIDENELTDAKKERPDSQAPNIGKRVDKAITQIEKALARVEDPSAQTRLESIKAELQAFEKDLDIESGMDRDSQEFKTVERIFIYLQILSASFVAFAHGANDVANSVGPLAAVVTILQTGEIAMKSAVPVWILVLGGVGIVIGLATWGWRVMLTIGKKITELTPTRGFSAEFATATTLVLATKLGLPVSTTHTLVGGVLGVGFARGIKALNLQVVNNIIISWVVTIPAGAFGALIIYYLLKAVFG</sequence>
<dbReference type="PANTHER" id="PTHR11101">
    <property type="entry name" value="PHOSPHATE TRANSPORTER"/>
    <property type="match status" value="1"/>
</dbReference>
<protein>
    <recommendedName>
        <fullName evidence="6">Phosphate transporter</fullName>
    </recommendedName>
</protein>
<dbReference type="GO" id="GO:0016020">
    <property type="term" value="C:membrane"/>
    <property type="evidence" value="ECO:0007669"/>
    <property type="project" value="UniProtKB-SubCell"/>
</dbReference>
<feature type="transmembrane region" description="Helical" evidence="6">
    <location>
        <begin position="85"/>
        <end position="102"/>
    </location>
</feature>
<organism evidence="7">
    <name type="scientific">Caldithrix abyssi</name>
    <dbReference type="NCBI Taxonomy" id="187145"/>
    <lineage>
        <taxon>Bacteria</taxon>
        <taxon>Pseudomonadati</taxon>
        <taxon>Calditrichota</taxon>
        <taxon>Calditrichia</taxon>
        <taxon>Calditrichales</taxon>
        <taxon>Calditrichaceae</taxon>
        <taxon>Caldithrix</taxon>
    </lineage>
</organism>
<feature type="transmembrane region" description="Helical" evidence="6">
    <location>
        <begin position="45"/>
        <end position="64"/>
    </location>
</feature>
<feature type="transmembrane region" description="Helical" evidence="6">
    <location>
        <begin position="447"/>
        <end position="473"/>
    </location>
</feature>
<reference evidence="7" key="1">
    <citation type="journal article" date="2020" name="mSystems">
        <title>Genome- and Community-Level Interaction Insights into Carbon Utilization and Element Cycling Functions of Hydrothermarchaeota in Hydrothermal Sediment.</title>
        <authorList>
            <person name="Zhou Z."/>
            <person name="Liu Y."/>
            <person name="Xu W."/>
            <person name="Pan J."/>
            <person name="Luo Z.H."/>
            <person name="Li M."/>
        </authorList>
    </citation>
    <scope>NUCLEOTIDE SEQUENCE [LARGE SCALE GENOMIC DNA]</scope>
    <source>
        <strain evidence="7">HyVt-460</strain>
    </source>
</reference>
<keyword evidence="2 6" id="KW-0813">Transport</keyword>
<dbReference type="GO" id="GO:0035435">
    <property type="term" value="P:phosphate ion transmembrane transport"/>
    <property type="evidence" value="ECO:0007669"/>
    <property type="project" value="TreeGrafter"/>
</dbReference>
<evidence type="ECO:0000256" key="3">
    <source>
        <dbReference type="ARBA" id="ARBA00022692"/>
    </source>
</evidence>
<dbReference type="InterPro" id="IPR001204">
    <property type="entry name" value="Phos_transporter"/>
</dbReference>
<keyword evidence="3 6" id="KW-0812">Transmembrane</keyword>
<evidence type="ECO:0000313" key="7">
    <source>
        <dbReference type="EMBL" id="HHM02605.1"/>
    </source>
</evidence>
<keyword evidence="5 6" id="KW-0472">Membrane</keyword>
<proteinExistence type="inferred from homology"/>
<dbReference type="EMBL" id="DRLI01000242">
    <property type="protein sequence ID" value="HHM02605.1"/>
    <property type="molecule type" value="Genomic_DNA"/>
</dbReference>
<comment type="caution">
    <text evidence="7">The sequence shown here is derived from an EMBL/GenBank/DDBJ whole genome shotgun (WGS) entry which is preliminary data.</text>
</comment>
<name>A0A7V5VFA3_CALAY</name>
<feature type="transmembrane region" description="Helical" evidence="6">
    <location>
        <begin position="315"/>
        <end position="333"/>
    </location>
</feature>
<gene>
    <name evidence="7" type="ORF">ENJ15_06290</name>
</gene>